<feature type="compositionally biased region" description="Basic and acidic residues" evidence="1">
    <location>
        <begin position="50"/>
        <end position="60"/>
    </location>
</feature>
<dbReference type="EMBL" id="KN835242">
    <property type="protein sequence ID" value="KIK42340.1"/>
    <property type="molecule type" value="Genomic_DNA"/>
</dbReference>
<gene>
    <name evidence="2" type="ORF">CY34DRAFT_805089</name>
</gene>
<reference evidence="3" key="2">
    <citation type="submission" date="2015-01" db="EMBL/GenBank/DDBJ databases">
        <title>Evolutionary Origins and Diversification of the Mycorrhizal Mutualists.</title>
        <authorList>
            <consortium name="DOE Joint Genome Institute"/>
            <consortium name="Mycorrhizal Genomics Consortium"/>
            <person name="Kohler A."/>
            <person name="Kuo A."/>
            <person name="Nagy L.G."/>
            <person name="Floudas D."/>
            <person name="Copeland A."/>
            <person name="Barry K.W."/>
            <person name="Cichocki N."/>
            <person name="Veneault-Fourrey C."/>
            <person name="LaButti K."/>
            <person name="Lindquist E.A."/>
            <person name="Lipzen A."/>
            <person name="Lundell T."/>
            <person name="Morin E."/>
            <person name="Murat C."/>
            <person name="Riley R."/>
            <person name="Ohm R."/>
            <person name="Sun H."/>
            <person name="Tunlid A."/>
            <person name="Henrissat B."/>
            <person name="Grigoriev I.V."/>
            <person name="Hibbett D.S."/>
            <person name="Martin F."/>
        </authorList>
    </citation>
    <scope>NUCLEOTIDE SEQUENCE [LARGE SCALE GENOMIC DNA]</scope>
    <source>
        <strain evidence="3">UH-Slu-Lm8-n1</strain>
    </source>
</reference>
<dbReference type="HOGENOM" id="CLU_2943332_0_0_1"/>
<reference evidence="2 3" key="1">
    <citation type="submission" date="2014-04" db="EMBL/GenBank/DDBJ databases">
        <authorList>
            <consortium name="DOE Joint Genome Institute"/>
            <person name="Kuo A."/>
            <person name="Ruytinx J."/>
            <person name="Rineau F."/>
            <person name="Colpaert J."/>
            <person name="Kohler A."/>
            <person name="Nagy L.G."/>
            <person name="Floudas D."/>
            <person name="Copeland A."/>
            <person name="Barry K.W."/>
            <person name="Cichocki N."/>
            <person name="Veneault-Fourrey C."/>
            <person name="LaButti K."/>
            <person name="Lindquist E.A."/>
            <person name="Lipzen A."/>
            <person name="Lundell T."/>
            <person name="Morin E."/>
            <person name="Murat C."/>
            <person name="Sun H."/>
            <person name="Tunlid A."/>
            <person name="Henrissat B."/>
            <person name="Grigoriev I.V."/>
            <person name="Hibbett D.S."/>
            <person name="Martin F."/>
            <person name="Nordberg H.P."/>
            <person name="Cantor M.N."/>
            <person name="Hua S.X."/>
        </authorList>
    </citation>
    <scope>NUCLEOTIDE SEQUENCE [LARGE SCALE GENOMIC DNA]</scope>
    <source>
        <strain evidence="2 3">UH-Slu-Lm8-n1</strain>
    </source>
</reference>
<name>A0A0C9ZX22_9AGAM</name>
<feature type="region of interest" description="Disordered" evidence="1">
    <location>
        <begin position="26"/>
        <end position="60"/>
    </location>
</feature>
<evidence type="ECO:0000313" key="2">
    <source>
        <dbReference type="EMBL" id="KIK42340.1"/>
    </source>
</evidence>
<proteinExistence type="predicted"/>
<keyword evidence="3" id="KW-1185">Reference proteome</keyword>
<protein>
    <submittedName>
        <fullName evidence="2">Uncharacterized protein</fullName>
    </submittedName>
</protein>
<feature type="compositionally biased region" description="Basic residues" evidence="1">
    <location>
        <begin position="35"/>
        <end position="49"/>
    </location>
</feature>
<organism evidence="2 3">
    <name type="scientific">Suillus luteus UH-Slu-Lm8-n1</name>
    <dbReference type="NCBI Taxonomy" id="930992"/>
    <lineage>
        <taxon>Eukaryota</taxon>
        <taxon>Fungi</taxon>
        <taxon>Dikarya</taxon>
        <taxon>Basidiomycota</taxon>
        <taxon>Agaricomycotina</taxon>
        <taxon>Agaricomycetes</taxon>
        <taxon>Agaricomycetidae</taxon>
        <taxon>Boletales</taxon>
        <taxon>Suillineae</taxon>
        <taxon>Suillaceae</taxon>
        <taxon>Suillus</taxon>
    </lineage>
</organism>
<evidence type="ECO:0000256" key="1">
    <source>
        <dbReference type="SAM" id="MobiDB-lite"/>
    </source>
</evidence>
<accession>A0A0C9ZX22</accession>
<sequence>MALPLKLMQKRQLLCNAQMAMRLTIQRNQASPQQRYKHPKYNQSNKHKYQQADRKTLCTK</sequence>
<dbReference type="AlphaFoldDB" id="A0A0C9ZX22"/>
<dbReference type="InParanoid" id="A0A0C9ZX22"/>
<evidence type="ECO:0000313" key="3">
    <source>
        <dbReference type="Proteomes" id="UP000054485"/>
    </source>
</evidence>
<dbReference type="Proteomes" id="UP000054485">
    <property type="component" value="Unassembled WGS sequence"/>
</dbReference>